<accession>A0A182J3A9</accession>
<dbReference type="EnsemblMetazoa" id="AATE010560-RA">
    <property type="protein sequence ID" value="AATE010560-PA.1"/>
    <property type="gene ID" value="AATE010560"/>
</dbReference>
<dbReference type="AlphaFoldDB" id="A0A182J3A9"/>
<name>A0A182J3A9_ANOAO</name>
<proteinExistence type="predicted"/>
<evidence type="ECO:0000313" key="1">
    <source>
        <dbReference type="EnsemblMetazoa" id="AATE010560-PA.1"/>
    </source>
</evidence>
<dbReference type="VEuPathDB" id="VectorBase:AATE010560"/>
<organism evidence="1">
    <name type="scientific">Anopheles atroparvus</name>
    <name type="common">European mosquito</name>
    <dbReference type="NCBI Taxonomy" id="41427"/>
    <lineage>
        <taxon>Eukaryota</taxon>
        <taxon>Metazoa</taxon>
        <taxon>Ecdysozoa</taxon>
        <taxon>Arthropoda</taxon>
        <taxon>Hexapoda</taxon>
        <taxon>Insecta</taxon>
        <taxon>Pterygota</taxon>
        <taxon>Neoptera</taxon>
        <taxon>Endopterygota</taxon>
        <taxon>Diptera</taxon>
        <taxon>Nematocera</taxon>
        <taxon>Culicoidea</taxon>
        <taxon>Culicidae</taxon>
        <taxon>Anophelinae</taxon>
        <taxon>Anopheles</taxon>
    </lineage>
</organism>
<reference evidence="1" key="1">
    <citation type="submission" date="2022-08" db="UniProtKB">
        <authorList>
            <consortium name="EnsemblMetazoa"/>
        </authorList>
    </citation>
    <scope>IDENTIFICATION</scope>
    <source>
        <strain evidence="1">EBRO</strain>
    </source>
</reference>
<sequence>MSRVGHPHRAARATSSGLPFIYKQGARGQGCRKSKLPAYMWSPMLDRLSALRQIWLISGLLWFISVFTFSSTSRDRTFAFSRDFRTAMLFRSRLRRYSSVPLSTDFGAVLRPTCGSILLCLVCGAGRQMGQRLVMQHGGRREVGEAVSVPVGDVAWGRSTSAAATTAPEGTSAVRDTVGSGASCSAPSAPRERLVAVDRAHKLGASTVRQQLPAVLVRVDGLLLDVGRVGRGAHRAVLVAGGATVGRAGVHRLRHVGQRSLVAVGAVRVLRESRLLQLERLGGRRLHQRVRHRAVRAAHRHHLGEDAERLRVAELVVDQQKPHGALMPICRQPSYRSAENSGVVAVASGGRKGTKPV</sequence>
<protein>
    <submittedName>
        <fullName evidence="1">Uncharacterized protein</fullName>
    </submittedName>
</protein>